<evidence type="ECO:0000313" key="3">
    <source>
        <dbReference type="Proteomes" id="UP000178794"/>
    </source>
</evidence>
<dbReference type="EMBL" id="MFLF01000004">
    <property type="protein sequence ID" value="OGG60484.1"/>
    <property type="molecule type" value="Genomic_DNA"/>
</dbReference>
<dbReference type="Proteomes" id="UP000178794">
    <property type="component" value="Unassembled WGS sequence"/>
</dbReference>
<dbReference type="AlphaFoldDB" id="A0A1F6DGC5"/>
<feature type="transmembrane region" description="Helical" evidence="1">
    <location>
        <begin position="44"/>
        <end position="69"/>
    </location>
</feature>
<reference evidence="2 3" key="1">
    <citation type="journal article" date="2016" name="Nat. Commun.">
        <title>Thousands of microbial genomes shed light on interconnected biogeochemical processes in an aquifer system.</title>
        <authorList>
            <person name="Anantharaman K."/>
            <person name="Brown C.T."/>
            <person name="Hug L.A."/>
            <person name="Sharon I."/>
            <person name="Castelle C.J."/>
            <person name="Probst A.J."/>
            <person name="Thomas B.C."/>
            <person name="Singh A."/>
            <person name="Wilkins M.J."/>
            <person name="Karaoz U."/>
            <person name="Brodie E.L."/>
            <person name="Williams K.H."/>
            <person name="Hubbard S.S."/>
            <person name="Banfield J.F."/>
        </authorList>
    </citation>
    <scope>NUCLEOTIDE SEQUENCE [LARGE SCALE GENOMIC DNA]</scope>
</reference>
<proteinExistence type="predicted"/>
<accession>A0A1F6DGC5</accession>
<evidence type="ECO:0000256" key="1">
    <source>
        <dbReference type="SAM" id="Phobius"/>
    </source>
</evidence>
<organism evidence="2 3">
    <name type="scientific">Candidatus Kaiserbacteria bacterium RIFCSPHIGHO2_02_FULL_50_50</name>
    <dbReference type="NCBI Taxonomy" id="1798492"/>
    <lineage>
        <taxon>Bacteria</taxon>
        <taxon>Candidatus Kaiseribacteriota</taxon>
    </lineage>
</organism>
<sequence length="74" mass="8161">MEKESSDALVARVQLLEERLSASHEGWLTDKNILKRSFAIMGHLMLANIIIYFVILLLVGLLFGLGFGLGAGMQ</sequence>
<name>A0A1F6DGC5_9BACT</name>
<keyword evidence="1" id="KW-0472">Membrane</keyword>
<gene>
    <name evidence="2" type="ORF">A3C89_01300</name>
</gene>
<evidence type="ECO:0000313" key="2">
    <source>
        <dbReference type="EMBL" id="OGG60484.1"/>
    </source>
</evidence>
<protein>
    <submittedName>
        <fullName evidence="2">Uncharacterized protein</fullName>
    </submittedName>
</protein>
<keyword evidence="1" id="KW-0812">Transmembrane</keyword>
<comment type="caution">
    <text evidence="2">The sequence shown here is derived from an EMBL/GenBank/DDBJ whole genome shotgun (WGS) entry which is preliminary data.</text>
</comment>
<keyword evidence="1" id="KW-1133">Transmembrane helix</keyword>